<feature type="transmembrane region" description="Helical" evidence="7">
    <location>
        <begin position="86"/>
        <end position="108"/>
    </location>
</feature>
<dbReference type="Pfam" id="PF02397">
    <property type="entry name" value="Bac_transf"/>
    <property type="match status" value="1"/>
</dbReference>
<dbReference type="NCBIfam" id="TIGR03025">
    <property type="entry name" value="EPS_sugtrans"/>
    <property type="match status" value="1"/>
</dbReference>
<dbReference type="InterPro" id="IPR003362">
    <property type="entry name" value="Bact_transf"/>
</dbReference>
<dbReference type="Proteomes" id="UP000199561">
    <property type="component" value="Unassembled WGS sequence"/>
</dbReference>
<feature type="transmembrane region" description="Helical" evidence="7">
    <location>
        <begin position="257"/>
        <end position="280"/>
    </location>
</feature>
<evidence type="ECO:0000313" key="9">
    <source>
        <dbReference type="EMBL" id="SFM73918.1"/>
    </source>
</evidence>
<evidence type="ECO:0000256" key="1">
    <source>
        <dbReference type="ARBA" id="ARBA00004141"/>
    </source>
</evidence>
<evidence type="ECO:0000259" key="8">
    <source>
        <dbReference type="Pfam" id="PF02397"/>
    </source>
</evidence>
<evidence type="ECO:0000256" key="3">
    <source>
        <dbReference type="ARBA" id="ARBA00022679"/>
    </source>
</evidence>
<sequence>MSIFFVGAGIRFLYLDTPFTELLSSQLPGAITFTFIMIGCMAAMGMYQLDSKLDLESTLLRLMPSLALGFAIMTLIFYLFPDLYLGRGLLAIVILLALLLILITRMVFFRWPGLEVFRSRAIVLGTGSGAVELLNLTEDSSILRNLNIVGFVPFYGEDRRVPASVVLPKQSSLASLVNQYDASEIIIATQERRGGGFPIQELLECKMHGVKVTDVATFFERERGYIRMDSLYPSWLVFGGGFDQSFFRTTVKRMFDLFASLLILLVSLPVILLTIVLILIEDGRPIFYRQERVGKGGKTFMVIKFRSMRNNAEKEGLPQWAATNDPRITRLGKIIRKLRIDELPQIINVLKGEMSLVGPRPERPYFVDMLTAKVPYYNVRHSVKPGITGWAQVRYPYGSSVEDAIEKLQYDLYYVKNHSLFLDLIILIDTVSVVLLGKAQESRFTHVNARKYPHHISDSVELELSKLSPI</sequence>
<dbReference type="STRING" id="52442.SAMN05421880_13039"/>
<keyword evidence="10" id="KW-1185">Reference proteome</keyword>
<comment type="similarity">
    <text evidence="2">Belongs to the bacterial sugar transferase family.</text>
</comment>
<evidence type="ECO:0000256" key="6">
    <source>
        <dbReference type="ARBA" id="ARBA00023136"/>
    </source>
</evidence>
<comment type="subcellular location">
    <subcellularLocation>
        <location evidence="1">Membrane</location>
        <topology evidence="1">Multi-pass membrane protein</topology>
    </subcellularLocation>
</comment>
<protein>
    <submittedName>
        <fullName evidence="9">Sugar transferase, PEP-CTERM system associated/exopolysaccharide biosynthesis polyprenyl glycosylphosphotransferase</fullName>
    </submittedName>
</protein>
<dbReference type="InterPro" id="IPR017464">
    <property type="entry name" value="Sugar_tfrase_EpsB_2"/>
</dbReference>
<gene>
    <name evidence="9" type="ORF">SAMN05421880_13039</name>
</gene>
<feature type="non-terminal residue" evidence="9">
    <location>
        <position position="470"/>
    </location>
</feature>
<reference evidence="9 10" key="1">
    <citation type="submission" date="2016-10" db="EMBL/GenBank/DDBJ databases">
        <authorList>
            <person name="de Groot N.N."/>
        </authorList>
    </citation>
    <scope>NUCLEOTIDE SEQUENCE [LARGE SCALE GENOMIC DNA]</scope>
    <source>
        <strain evidence="9 10">Nm146</strain>
    </source>
</reference>
<name>A0A1I4TAW0_9PROT</name>
<keyword evidence="5 7" id="KW-1133">Transmembrane helix</keyword>
<feature type="transmembrane region" description="Helical" evidence="7">
    <location>
        <begin position="27"/>
        <end position="47"/>
    </location>
</feature>
<dbReference type="InterPro" id="IPR017475">
    <property type="entry name" value="EPS_sugar_tfrase"/>
</dbReference>
<dbReference type="Gene3D" id="3.40.50.720">
    <property type="entry name" value="NAD(P)-binding Rossmann-like Domain"/>
    <property type="match status" value="1"/>
</dbReference>
<evidence type="ECO:0000256" key="5">
    <source>
        <dbReference type="ARBA" id="ARBA00022989"/>
    </source>
</evidence>
<feature type="transmembrane region" description="Helical" evidence="7">
    <location>
        <begin position="59"/>
        <end position="80"/>
    </location>
</feature>
<dbReference type="GO" id="GO:0016780">
    <property type="term" value="F:phosphotransferase activity, for other substituted phosphate groups"/>
    <property type="evidence" value="ECO:0007669"/>
    <property type="project" value="TreeGrafter"/>
</dbReference>
<dbReference type="AlphaFoldDB" id="A0A1I4TAW0"/>
<dbReference type="EMBL" id="FOUF01000030">
    <property type="protein sequence ID" value="SFM73918.1"/>
    <property type="molecule type" value="Genomic_DNA"/>
</dbReference>
<feature type="domain" description="Bacterial sugar transferase" evidence="8">
    <location>
        <begin position="252"/>
        <end position="435"/>
    </location>
</feature>
<evidence type="ECO:0000256" key="2">
    <source>
        <dbReference type="ARBA" id="ARBA00006464"/>
    </source>
</evidence>
<evidence type="ECO:0000256" key="7">
    <source>
        <dbReference type="SAM" id="Phobius"/>
    </source>
</evidence>
<dbReference type="PANTHER" id="PTHR30576">
    <property type="entry name" value="COLANIC BIOSYNTHESIS UDP-GLUCOSE LIPID CARRIER TRANSFERASE"/>
    <property type="match status" value="1"/>
</dbReference>
<proteinExistence type="inferred from homology"/>
<dbReference type="PANTHER" id="PTHR30576:SF0">
    <property type="entry name" value="UNDECAPRENYL-PHOSPHATE N-ACETYLGALACTOSAMINYL 1-PHOSPHATE TRANSFERASE-RELATED"/>
    <property type="match status" value="1"/>
</dbReference>
<keyword evidence="3 9" id="KW-0808">Transferase</keyword>
<dbReference type="GO" id="GO:0016020">
    <property type="term" value="C:membrane"/>
    <property type="evidence" value="ECO:0007669"/>
    <property type="project" value="UniProtKB-SubCell"/>
</dbReference>
<keyword evidence="6 7" id="KW-0472">Membrane</keyword>
<organism evidence="9 10">
    <name type="scientific">Nitrosomonas nitrosa</name>
    <dbReference type="NCBI Taxonomy" id="52442"/>
    <lineage>
        <taxon>Bacteria</taxon>
        <taxon>Pseudomonadati</taxon>
        <taxon>Pseudomonadota</taxon>
        <taxon>Betaproteobacteria</taxon>
        <taxon>Nitrosomonadales</taxon>
        <taxon>Nitrosomonadaceae</taxon>
        <taxon>Nitrosomonas</taxon>
    </lineage>
</organism>
<accession>A0A1I4TAW0</accession>
<evidence type="ECO:0000313" key="10">
    <source>
        <dbReference type="Proteomes" id="UP000199561"/>
    </source>
</evidence>
<evidence type="ECO:0000256" key="4">
    <source>
        <dbReference type="ARBA" id="ARBA00022692"/>
    </source>
</evidence>
<keyword evidence="4 7" id="KW-0812">Transmembrane</keyword>
<dbReference type="NCBIfam" id="TIGR03013">
    <property type="entry name" value="EpsB_2"/>
    <property type="match status" value="1"/>
</dbReference>